<dbReference type="AlphaFoldDB" id="A0A3B0YC53"/>
<evidence type="ECO:0000256" key="3">
    <source>
        <dbReference type="ARBA" id="ARBA00022729"/>
    </source>
</evidence>
<feature type="domain" description="MucB/RseB N-terminal" evidence="5">
    <location>
        <begin position="27"/>
        <end position="202"/>
    </location>
</feature>
<evidence type="ECO:0000256" key="1">
    <source>
        <dbReference type="ARBA" id="ARBA00004418"/>
    </source>
</evidence>
<dbReference type="GO" id="GO:0030288">
    <property type="term" value="C:outer membrane-bounded periplasmic space"/>
    <property type="evidence" value="ECO:0007669"/>
    <property type="project" value="TreeGrafter"/>
</dbReference>
<dbReference type="InterPro" id="IPR033434">
    <property type="entry name" value="MucB/RseB_N"/>
</dbReference>
<keyword evidence="4" id="KW-0574">Periplasm</keyword>
<keyword evidence="3" id="KW-0732">Signal</keyword>
<dbReference type="CDD" id="cd16327">
    <property type="entry name" value="RseB"/>
    <property type="match status" value="1"/>
</dbReference>
<evidence type="ECO:0000259" key="6">
    <source>
        <dbReference type="Pfam" id="PF17188"/>
    </source>
</evidence>
<dbReference type="EMBL" id="UOFM01000053">
    <property type="protein sequence ID" value="VAW73157.1"/>
    <property type="molecule type" value="Genomic_DNA"/>
</dbReference>
<dbReference type="Gene3D" id="2.50.20.10">
    <property type="entry name" value="Lipoprotein localisation LolA/LolB/LppX"/>
    <property type="match status" value="1"/>
</dbReference>
<dbReference type="InterPro" id="IPR033436">
    <property type="entry name" value="MucB/RseB_C"/>
</dbReference>
<evidence type="ECO:0000256" key="4">
    <source>
        <dbReference type="ARBA" id="ARBA00022764"/>
    </source>
</evidence>
<comment type="subcellular location">
    <subcellularLocation>
        <location evidence="1">Periplasm</location>
    </subcellularLocation>
</comment>
<reference evidence="7" key="1">
    <citation type="submission" date="2018-06" db="EMBL/GenBank/DDBJ databases">
        <authorList>
            <person name="Zhirakovskaya E."/>
        </authorList>
    </citation>
    <scope>NUCLEOTIDE SEQUENCE</scope>
</reference>
<feature type="non-terminal residue" evidence="7">
    <location>
        <position position="290"/>
    </location>
</feature>
<organism evidence="7">
    <name type="scientific">hydrothermal vent metagenome</name>
    <dbReference type="NCBI Taxonomy" id="652676"/>
    <lineage>
        <taxon>unclassified sequences</taxon>
        <taxon>metagenomes</taxon>
        <taxon>ecological metagenomes</taxon>
    </lineage>
</organism>
<dbReference type="InterPro" id="IPR005588">
    <property type="entry name" value="MucB_RseB"/>
</dbReference>
<dbReference type="PANTHER" id="PTHR38782">
    <property type="match status" value="1"/>
</dbReference>
<evidence type="ECO:0000259" key="5">
    <source>
        <dbReference type="Pfam" id="PF03888"/>
    </source>
</evidence>
<comment type="similarity">
    <text evidence="2">Belongs to the RseB family.</text>
</comment>
<sequence length="290" mass="32773">MKRTLVAFLTVLVAVLAGITSAGADTDARTWLERMTVASRTLNYSGTFVYQHQGQLEAMRIIHAAGSDGERERLMSLTGPKREILRDNQVVTCILGDRESVHVNRSQPRTPFPANFSDSLPELQKLYRFNVGDEERVAGLPCRVVEVMPRDAYRYGRRLCVHSDNHMLLRSELTNLQGEPVEQMMFTSVSFPKHISEQALLPDLSSADYSWQLEPEMPPAEHSDKMADTRWEVVRLPEGFVLTDHNWQQLSAHEPGVEHWVYSDGLASVSVYIEKAPHGQDSYQGVTHRG</sequence>
<proteinExistence type="inferred from homology"/>
<dbReference type="Pfam" id="PF03888">
    <property type="entry name" value="MucB_RseB"/>
    <property type="match status" value="1"/>
</dbReference>
<dbReference type="PIRSF" id="PIRSF005427">
    <property type="entry name" value="RseB"/>
    <property type="match status" value="1"/>
</dbReference>
<name>A0A3B0YC53_9ZZZZ</name>
<dbReference type="InterPro" id="IPR038484">
    <property type="entry name" value="MucB/RseB_C_sf"/>
</dbReference>
<evidence type="ECO:0000256" key="2">
    <source>
        <dbReference type="ARBA" id="ARBA00008150"/>
    </source>
</evidence>
<gene>
    <name evidence="7" type="ORF">MNBD_GAMMA14-29</name>
</gene>
<protein>
    <submittedName>
        <fullName evidence="7">Sigma factor RpoE negative regulatory protein RseB</fullName>
    </submittedName>
</protein>
<feature type="domain" description="MucB/RseB C-terminal" evidence="6">
    <location>
        <begin position="227"/>
        <end position="287"/>
    </location>
</feature>
<dbReference type="GO" id="GO:0032885">
    <property type="term" value="P:regulation of polysaccharide biosynthetic process"/>
    <property type="evidence" value="ECO:0007669"/>
    <property type="project" value="TreeGrafter"/>
</dbReference>
<accession>A0A3B0YC53</accession>
<dbReference type="PANTHER" id="PTHR38782:SF1">
    <property type="entry name" value="SIGMA-E FACTOR REGULATORY PROTEIN RSEB"/>
    <property type="match status" value="1"/>
</dbReference>
<dbReference type="Gene3D" id="3.30.200.100">
    <property type="entry name" value="MucB/RseB, C-terminal domain"/>
    <property type="match status" value="1"/>
</dbReference>
<evidence type="ECO:0000313" key="7">
    <source>
        <dbReference type="EMBL" id="VAW73157.1"/>
    </source>
</evidence>
<dbReference type="Pfam" id="PF17188">
    <property type="entry name" value="MucB_RseB_C"/>
    <property type="match status" value="1"/>
</dbReference>
<dbReference type="GO" id="GO:0045152">
    <property type="term" value="F:antisigma factor binding"/>
    <property type="evidence" value="ECO:0007669"/>
    <property type="project" value="TreeGrafter"/>
</dbReference>